<feature type="chain" id="PRO_5026149048" evidence="1">
    <location>
        <begin position="31"/>
        <end position="163"/>
    </location>
</feature>
<protein>
    <submittedName>
        <fullName evidence="2">Uncharacterized protein</fullName>
    </submittedName>
</protein>
<reference evidence="2 3" key="1">
    <citation type="submission" date="2020-04" db="EMBL/GenBank/DDBJ databases">
        <title>Ferrimonas sp. S7 isolated from sea water.</title>
        <authorList>
            <person name="Bae S.S."/>
            <person name="Baek K."/>
        </authorList>
    </citation>
    <scope>NUCLEOTIDE SEQUENCE [LARGE SCALE GENOMIC DNA]</scope>
    <source>
        <strain evidence="2 3">S7</strain>
    </source>
</reference>
<dbReference type="RefSeq" id="WP_168661439.1">
    <property type="nucleotide sequence ID" value="NZ_CP051180.1"/>
</dbReference>
<evidence type="ECO:0000256" key="1">
    <source>
        <dbReference type="SAM" id="SignalP"/>
    </source>
</evidence>
<dbReference type="AlphaFoldDB" id="A0A6H1UJH4"/>
<dbReference type="Pfam" id="PF20125">
    <property type="entry name" value="DUF6515"/>
    <property type="match status" value="1"/>
</dbReference>
<gene>
    <name evidence="2" type="ORF">HER31_14240</name>
</gene>
<keyword evidence="3" id="KW-1185">Reference proteome</keyword>
<feature type="signal peptide" evidence="1">
    <location>
        <begin position="1"/>
        <end position="30"/>
    </location>
</feature>
<dbReference type="KEGG" id="fes:HER31_14240"/>
<dbReference type="Proteomes" id="UP000501602">
    <property type="component" value="Chromosome"/>
</dbReference>
<organism evidence="2 3">
    <name type="scientific">Ferrimonas lipolytica</name>
    <dbReference type="NCBI Taxonomy" id="2724191"/>
    <lineage>
        <taxon>Bacteria</taxon>
        <taxon>Pseudomonadati</taxon>
        <taxon>Pseudomonadota</taxon>
        <taxon>Gammaproteobacteria</taxon>
        <taxon>Alteromonadales</taxon>
        <taxon>Ferrimonadaceae</taxon>
        <taxon>Ferrimonas</taxon>
    </lineage>
</organism>
<name>A0A6H1UJH4_9GAMM</name>
<keyword evidence="1" id="KW-0732">Signal</keyword>
<dbReference type="EMBL" id="CP051180">
    <property type="protein sequence ID" value="QIZ77952.1"/>
    <property type="molecule type" value="Genomic_DNA"/>
</dbReference>
<evidence type="ECO:0000313" key="3">
    <source>
        <dbReference type="Proteomes" id="UP000501602"/>
    </source>
</evidence>
<sequence length="163" mass="17367">MSISSLGLLLRPLALLISFTLALAPVAATAAQAGLSKSPHRPPSHKPPHFGYDRHHLPDLVRYEVVRGISYAIIDGFYYQQSGNSYLFVPPPHPDNKIVINTGGFGKNSSAGNSASALGKVVAELPPQHQQVVIDGVEFAVAAGVWYAAITGSDRYVIIPAQL</sequence>
<accession>A0A6H1UJH4</accession>
<proteinExistence type="predicted"/>
<dbReference type="InterPro" id="IPR045398">
    <property type="entry name" value="DUF6515"/>
</dbReference>
<evidence type="ECO:0000313" key="2">
    <source>
        <dbReference type="EMBL" id="QIZ77952.1"/>
    </source>
</evidence>